<keyword evidence="1" id="KW-1133">Transmembrane helix</keyword>
<organism evidence="2 3">
    <name type="scientific">Candidatus Kuenenbacteria bacterium CG22_combo_CG10-13_8_21_14_all_39_9</name>
    <dbReference type="NCBI Taxonomy" id="1974621"/>
    <lineage>
        <taxon>Bacteria</taxon>
        <taxon>Candidatus Kueneniibacteriota</taxon>
    </lineage>
</organism>
<keyword evidence="1" id="KW-0472">Membrane</keyword>
<proteinExistence type="predicted"/>
<name>A0A2H0D1H2_9BACT</name>
<evidence type="ECO:0000313" key="3">
    <source>
        <dbReference type="Proteomes" id="UP000230159"/>
    </source>
</evidence>
<protein>
    <submittedName>
        <fullName evidence="2">Uncharacterized protein</fullName>
    </submittedName>
</protein>
<gene>
    <name evidence="2" type="ORF">COW86_00545</name>
</gene>
<keyword evidence="1" id="KW-0812">Transmembrane</keyword>
<comment type="caution">
    <text evidence="2">The sequence shown here is derived from an EMBL/GenBank/DDBJ whole genome shotgun (WGS) entry which is preliminary data.</text>
</comment>
<evidence type="ECO:0000256" key="1">
    <source>
        <dbReference type="SAM" id="Phobius"/>
    </source>
</evidence>
<sequence>MLKMTGLEEDYCDVVISALIAASRSLMESPALSLLSKAKYGKGDTFELDALPEIIIKERLTQRYDQNSIFITEEIDEVTRKNWPKVSDPILQPLMFFCDPVDRSAQLIQFLQKISAENNMFQVGQLRQKQNWVKLWEEETFQSAEKPANITGATMAITCFRKGRIIFSVILNYITQVIYIATPLGIYHFILPDYADLKRSNAINLNYIIQHGKPLYFPLAEVVCRKEEDFWRFTTFLGKEGYRENFDESLIFIDNADRFLHHSKPGGPARVLYLSELQNQAKDLPPIGFILANGEKIGEWIHWLSFVKFAKNKENMDKSLKVFEVSISRPHTKNGVLMSVFPYYSIFCEEEGHNFFDIAFLRRLPSPNKFRGMLVVTQADNERIIYTMRKHQYREITDFI</sequence>
<reference evidence="2 3" key="1">
    <citation type="submission" date="2017-09" db="EMBL/GenBank/DDBJ databases">
        <title>Depth-based differentiation of microbial function through sediment-hosted aquifers and enrichment of novel symbionts in the deep terrestrial subsurface.</title>
        <authorList>
            <person name="Probst A.J."/>
            <person name="Ladd B."/>
            <person name="Jarett J.K."/>
            <person name="Geller-Mcgrath D.E."/>
            <person name="Sieber C.M."/>
            <person name="Emerson J.B."/>
            <person name="Anantharaman K."/>
            <person name="Thomas B.C."/>
            <person name="Malmstrom R."/>
            <person name="Stieglmeier M."/>
            <person name="Klingl A."/>
            <person name="Woyke T."/>
            <person name="Ryan C.M."/>
            <person name="Banfield J.F."/>
        </authorList>
    </citation>
    <scope>NUCLEOTIDE SEQUENCE [LARGE SCALE GENOMIC DNA]</scope>
    <source>
        <strain evidence="2">CG22_combo_CG10-13_8_21_14_all_39_9</strain>
    </source>
</reference>
<dbReference type="AlphaFoldDB" id="A0A2H0D1H2"/>
<evidence type="ECO:0000313" key="2">
    <source>
        <dbReference type="EMBL" id="PIP76003.1"/>
    </source>
</evidence>
<accession>A0A2H0D1H2</accession>
<dbReference type="EMBL" id="PCTN01000022">
    <property type="protein sequence ID" value="PIP76003.1"/>
    <property type="molecule type" value="Genomic_DNA"/>
</dbReference>
<feature type="transmembrane region" description="Helical" evidence="1">
    <location>
        <begin position="165"/>
        <end position="190"/>
    </location>
</feature>
<dbReference type="Proteomes" id="UP000230159">
    <property type="component" value="Unassembled WGS sequence"/>
</dbReference>